<dbReference type="GO" id="GO:0004803">
    <property type="term" value="F:transposase activity"/>
    <property type="evidence" value="ECO:0007669"/>
    <property type="project" value="InterPro"/>
</dbReference>
<dbReference type="EMBL" id="KJ538549">
    <property type="protein sequence ID" value="AHZ89330.1"/>
    <property type="molecule type" value="Genomic_DNA"/>
</dbReference>
<evidence type="ECO:0000256" key="3">
    <source>
        <dbReference type="ARBA" id="ARBA00022578"/>
    </source>
</evidence>
<evidence type="ECO:0000256" key="4">
    <source>
        <dbReference type="ARBA" id="ARBA00023125"/>
    </source>
</evidence>
<proteinExistence type="inferred from homology"/>
<comment type="similarity">
    <text evidence="2">Belongs to the transposase mutator family.</text>
</comment>
<keyword evidence="4" id="KW-0238">DNA-binding</keyword>
<protein>
    <submittedName>
        <fullName evidence="6">ISRm5 transposase</fullName>
    </submittedName>
</protein>
<evidence type="ECO:0000256" key="1">
    <source>
        <dbReference type="ARBA" id="ARBA00002190"/>
    </source>
</evidence>
<sequence>MEETLEVCLQVLRLPEAHHKRLRTSNLLQRTFGELKRRTKVIPHFFTEQAAIKLSFAVLLATASKWRGVRMDVFTIRRIEELRNEFLPKSTSDEPAA</sequence>
<evidence type="ECO:0000256" key="2">
    <source>
        <dbReference type="ARBA" id="ARBA00010961"/>
    </source>
</evidence>
<dbReference type="Pfam" id="PF00872">
    <property type="entry name" value="Transposase_mut"/>
    <property type="match status" value="1"/>
</dbReference>
<keyword evidence="5" id="KW-0233">DNA recombination</keyword>
<name>A0A059V8S5_9BACT</name>
<accession>A0A059V8S5</accession>
<dbReference type="AlphaFoldDB" id="A0A059V8S5"/>
<organism evidence="6">
    <name type="scientific">uncultured bacterium 'pool 3 contig00022'</name>
    <dbReference type="NCBI Taxonomy" id="1497872"/>
    <lineage>
        <taxon>Bacteria</taxon>
        <taxon>environmental samples</taxon>
    </lineage>
</organism>
<dbReference type="InterPro" id="IPR001207">
    <property type="entry name" value="Transposase_mutator"/>
</dbReference>
<keyword evidence="3" id="KW-0815">Transposition</keyword>
<reference evidence="6" key="1">
    <citation type="submission" date="2014-03" db="EMBL/GenBank/DDBJ databases">
        <title>CTD 241 fosmid library clone Pool3 contig00022.</title>
        <authorList>
            <person name="Pierechod M."/>
            <person name="Altermark B."/>
            <person name="Willassen N.P."/>
        </authorList>
    </citation>
    <scope>NUCLEOTIDE SEQUENCE</scope>
</reference>
<comment type="function">
    <text evidence="1">Required for the transposition of the insertion element.</text>
</comment>
<evidence type="ECO:0000256" key="5">
    <source>
        <dbReference type="ARBA" id="ARBA00023172"/>
    </source>
</evidence>
<dbReference type="GO" id="GO:0006313">
    <property type="term" value="P:DNA transposition"/>
    <property type="evidence" value="ECO:0007669"/>
    <property type="project" value="InterPro"/>
</dbReference>
<dbReference type="GO" id="GO:0003677">
    <property type="term" value="F:DNA binding"/>
    <property type="evidence" value="ECO:0007669"/>
    <property type="project" value="UniProtKB-KW"/>
</dbReference>
<evidence type="ECO:0000313" key="6">
    <source>
        <dbReference type="EMBL" id="AHZ89330.1"/>
    </source>
</evidence>